<dbReference type="CDD" id="cd00303">
    <property type="entry name" value="retropepsin_like"/>
    <property type="match status" value="1"/>
</dbReference>
<sequence length="1917" mass="211420">MANVDELIRLLAERLRADGPAQPPRLPKPVKYTSSMNFRLWLRSFNAYCDSAEIDEEHRREHLMSMLDLATAYAAVDNLNSRFNRTCPYASGSPIELVSPGQSSTRTPTPLPVAQPGRASEEGGYNIGARTGTAQFASVMANVDELIRLLAERLRADGPAQPPRLPKPVKYTSSMNFRLWLRSFNAYCDSAEIDEEHRREHLMSMLDLATAYAAVDNLNLPGPDDPVDPLDYEGFTARLEARFSRYRTEQDSKVELKTRDQKDGESLEAYADALLELVRCAYPAATAELQDDLAKDRFMQGVRLSDLQREKLYLQQPEGLVAAQRAVRQLEAASKAAKGPRSAGATGSGHRGVFVVSGAAESVPREDGAYSQEKDKELEELKKLVRQLQGKVVQLESLRAEPHSSAAARPTDSDEGDHQKPRRTGGIRCFFCNKPGHIATNCPTRKRQGELPQGRGSSAETVEAPTRDEDAAPERRAAGCPADCSRDRDQPATAFNPVSIYVSVKIGEIELPCLLDSGSVMSLVNERTWRQLSKSVRVELSPSETHLISANGTPMNVLGCASLPLQFGSETLQTPIAVVQGVGYELLLGTDFLRRHRCQIDFAGGVFRVNGSRVPIRETKHKPVVCRLYLNENLIIPANHERTVSARIRRTATQNSGVLGVAEPDEKLKSDERPMLARSVCLIQQGNTLPVHFANVTDSELRLRKGAVIGWFRPSDPAQEVLVASIEEQASVLRPSCDPWDPEAALNQHGSKQLTGADKASFLRLSMHAGRANEEPPRGASPTTRAIWAQKPRLEIVDNTLVIKDLGRHPPRAVLPKKLIPDALQTLHSGPGGGHFGVAKTLEKVRNRFWRPGLKREVEEFVRSVHRGTGYSPFFLLHGREMSLPVDLGVARPLDIEPYCEEVQNLRETLVEAHRVVRERITSYQRVQKDWYDRKVKGREFVAGDEVFVYNPVLKAGAKAKLHSPWTGPAVVLEKLSETRYRIRQEGRRKPIKVVHFNNLLPRYRKYPVDGTGGPRRPAPRRYHPGPAQETESVREDSQESDDEDEERWWRHSGRVREEGEPMDVQQPGVQPQPEAPVEVIEASSASSPASSTFGSKHHPRHHLRHQHLVRSIIRVITCVINIWFEASSASSPAHCFPGMDLYAEFGVSPFATEEELRRAYRRESLRRHPDKCGPGGTENFQRLQHASAVLLCPFRRALYDRFGQDAVSNPLECARYFVPPDGMCVPEEFVVTIEDETEESDEDRESEGSERGGCGGEETAQSCCEITQSEEEELLNESTAKLRYEPELVIDQRESPAWLMRSEPSTEVEYTWSGEATQRRARIRSELRHALLSGSPAAMFRLLTEMVGLCGSERLDHRREIAELLAQTVKFILRDISAKCRGHARRVWRRPAFKRSTRTRVGVVAPGGGGGGLGGSGAGCQGGQETFTPSFHPISPLIVVVIPLFGTGSGPEGRAGNTLGHARRSRSLPGILGRCPAFSAAVRHSRPCPAFSVAARHSRPLPGILGRCPALSAMPGVLGRCPAFSAAARHSRPLSGILGHARRSRPLPGILGRCPAFSAMPGVFGHSPAFSAVPGVLGLSDILGPSINRKDGLLLRRLNLLQSIGLPVYECYNRPGPLRQTIFQFCQKELAPKAQQIDAENDFKDIKKFWRQCGELGLLGVTAPTEYGGLGASYLDHAIVMEEMSRACAAVALSYGAHSNLCVNQIVRHGTDEQKSRYLPKLISGEWIGALAMSEPNAGSDVVSMTMRADKQSDGSYVLNGSKFWITNGPDADVIVVYAKTKPEAGAHGITTFLVERDSPGFSCSRKLDKLGMRGSNTGELVFDGVRVPADRVMGRLDGGVYVLMSGLDIERLLLSAGPLGIMQAACDTAFQYAHIRKAFGQSIGQFQLLQGKMADMYCRLTSGRCYVYSVTRALA</sequence>
<dbReference type="PANTHER" id="PTHR43884:SF12">
    <property type="entry name" value="ISOVALERYL-COA DEHYDROGENASE, MITOCHONDRIAL-RELATED"/>
    <property type="match status" value="1"/>
</dbReference>
<dbReference type="Gene3D" id="2.40.110.10">
    <property type="entry name" value="Butyryl-CoA Dehydrogenase, subunit A, domain 2"/>
    <property type="match status" value="1"/>
</dbReference>
<dbReference type="GO" id="GO:0008470">
    <property type="term" value="F:3-methylbutanoyl-CoA dehydrogenase activity"/>
    <property type="evidence" value="ECO:0007669"/>
    <property type="project" value="TreeGrafter"/>
</dbReference>
<dbReference type="Proteomes" id="UP000095280">
    <property type="component" value="Unplaced"/>
</dbReference>
<keyword evidence="4" id="KW-0274">FAD</keyword>
<dbReference type="PANTHER" id="PTHR43884">
    <property type="entry name" value="ACYL-COA DEHYDROGENASE"/>
    <property type="match status" value="1"/>
</dbReference>
<dbReference type="Pfam" id="PF22938">
    <property type="entry name" value="Integrase_p58_C"/>
    <property type="match status" value="1"/>
</dbReference>
<evidence type="ECO:0000256" key="2">
    <source>
        <dbReference type="ARBA" id="ARBA00009347"/>
    </source>
</evidence>
<dbReference type="PRINTS" id="PR00625">
    <property type="entry name" value="JDOMAIN"/>
</dbReference>
<dbReference type="InterPro" id="IPR001878">
    <property type="entry name" value="Znf_CCHC"/>
</dbReference>
<dbReference type="SMART" id="SM00343">
    <property type="entry name" value="ZnF_C2HC"/>
    <property type="match status" value="1"/>
</dbReference>
<dbReference type="GO" id="GO:0003676">
    <property type="term" value="F:nucleic acid binding"/>
    <property type="evidence" value="ECO:0007669"/>
    <property type="project" value="InterPro"/>
</dbReference>
<dbReference type="GO" id="GO:0050660">
    <property type="term" value="F:flavin adenine dinucleotide binding"/>
    <property type="evidence" value="ECO:0007669"/>
    <property type="project" value="InterPro"/>
</dbReference>
<evidence type="ECO:0000259" key="7">
    <source>
        <dbReference type="PROSITE" id="PS50076"/>
    </source>
</evidence>
<dbReference type="InterPro" id="IPR009100">
    <property type="entry name" value="AcylCoA_DH/oxidase_NM_dom_sf"/>
</dbReference>
<dbReference type="InterPro" id="IPR009075">
    <property type="entry name" value="AcylCo_DH/oxidase_C"/>
</dbReference>
<dbReference type="Pfam" id="PF02770">
    <property type="entry name" value="Acyl-CoA_dh_M"/>
    <property type="match status" value="1"/>
</dbReference>
<accession>A0A1I8H0P8</accession>
<dbReference type="InterPro" id="IPR046373">
    <property type="entry name" value="Acyl-CoA_Oxase/DH_mid-dom_sf"/>
</dbReference>
<evidence type="ECO:0000313" key="10">
    <source>
        <dbReference type="WBParaSite" id="maker-uti_cns_0003760-snap-gene-0.3-mRNA-1"/>
    </source>
</evidence>
<dbReference type="SUPFAM" id="SSF50630">
    <property type="entry name" value="Acid proteases"/>
    <property type="match status" value="1"/>
</dbReference>
<dbReference type="Gene3D" id="1.10.287.110">
    <property type="entry name" value="DnaJ domain"/>
    <property type="match status" value="1"/>
</dbReference>
<dbReference type="Pfam" id="PF00441">
    <property type="entry name" value="Acyl-CoA_dh_1"/>
    <property type="match status" value="1"/>
</dbReference>
<dbReference type="InterPro" id="IPR021109">
    <property type="entry name" value="Peptidase_aspartic_dom_sf"/>
</dbReference>
<dbReference type="Pfam" id="PF00098">
    <property type="entry name" value="zf-CCHC"/>
    <property type="match status" value="1"/>
</dbReference>
<dbReference type="Gene3D" id="1.20.140.10">
    <property type="entry name" value="Butyryl-CoA Dehydrogenase, subunit A, domain 3"/>
    <property type="match status" value="1"/>
</dbReference>
<dbReference type="InterPro" id="IPR001623">
    <property type="entry name" value="DnaJ_domain"/>
</dbReference>
<reference evidence="10" key="1">
    <citation type="submission" date="2016-11" db="UniProtKB">
        <authorList>
            <consortium name="WormBaseParasite"/>
        </authorList>
    </citation>
    <scope>IDENTIFICATION</scope>
</reference>
<dbReference type="PROSITE" id="PS00072">
    <property type="entry name" value="ACYL_COA_DH_1"/>
    <property type="match status" value="1"/>
</dbReference>
<dbReference type="Pfam" id="PF02771">
    <property type="entry name" value="Acyl-CoA_dh_N"/>
    <property type="match status" value="1"/>
</dbReference>
<dbReference type="CDD" id="cd06257">
    <property type="entry name" value="DnaJ"/>
    <property type="match status" value="1"/>
</dbReference>
<evidence type="ECO:0000256" key="1">
    <source>
        <dbReference type="ARBA" id="ARBA00001974"/>
    </source>
</evidence>
<feature type="domain" description="CCHC-type" evidence="8">
    <location>
        <begin position="428"/>
        <end position="443"/>
    </location>
</feature>
<feature type="region of interest" description="Disordered" evidence="6">
    <location>
        <begin position="1236"/>
        <end position="1261"/>
    </location>
</feature>
<evidence type="ECO:0000256" key="4">
    <source>
        <dbReference type="ARBA" id="ARBA00022827"/>
    </source>
</evidence>
<organism evidence="9 10">
    <name type="scientific">Macrostomum lignano</name>
    <dbReference type="NCBI Taxonomy" id="282301"/>
    <lineage>
        <taxon>Eukaryota</taxon>
        <taxon>Metazoa</taxon>
        <taxon>Spiralia</taxon>
        <taxon>Lophotrochozoa</taxon>
        <taxon>Platyhelminthes</taxon>
        <taxon>Rhabditophora</taxon>
        <taxon>Macrostomorpha</taxon>
        <taxon>Macrostomida</taxon>
        <taxon>Macrostomidae</taxon>
        <taxon>Macrostomum</taxon>
    </lineage>
</organism>
<dbReference type="Pfam" id="PF17921">
    <property type="entry name" value="Integrase_H2C2"/>
    <property type="match status" value="1"/>
</dbReference>
<dbReference type="GO" id="GO:0008270">
    <property type="term" value="F:zinc ion binding"/>
    <property type="evidence" value="ECO:0007669"/>
    <property type="project" value="UniProtKB-KW"/>
</dbReference>
<keyword evidence="9" id="KW-1185">Reference proteome</keyword>
<dbReference type="FunFam" id="1.10.540.10:FF:000007">
    <property type="entry name" value="Isovaleryl-CoA dehydrogenase, mitochondrial"/>
    <property type="match status" value="1"/>
</dbReference>
<feature type="compositionally biased region" description="Basic and acidic residues" evidence="6">
    <location>
        <begin position="465"/>
        <end position="477"/>
    </location>
</feature>
<keyword evidence="5" id="KW-0862">Zinc</keyword>
<dbReference type="Pfam" id="PF00226">
    <property type="entry name" value="DnaJ"/>
    <property type="match status" value="1"/>
</dbReference>
<dbReference type="SUPFAM" id="SSF47203">
    <property type="entry name" value="Acyl-CoA dehydrogenase C-terminal domain-like"/>
    <property type="match status" value="1"/>
</dbReference>
<dbReference type="Gene3D" id="1.10.340.70">
    <property type="match status" value="1"/>
</dbReference>
<feature type="compositionally biased region" description="Low complexity" evidence="6">
    <location>
        <begin position="1083"/>
        <end position="1092"/>
    </location>
</feature>
<feature type="compositionally biased region" description="Acidic residues" evidence="6">
    <location>
        <begin position="1236"/>
        <end position="1246"/>
    </location>
</feature>
<dbReference type="GO" id="GO:0005739">
    <property type="term" value="C:mitochondrion"/>
    <property type="evidence" value="ECO:0007669"/>
    <property type="project" value="TreeGrafter"/>
</dbReference>
<feature type="region of interest" description="Disordered" evidence="6">
    <location>
        <begin position="441"/>
        <end position="488"/>
    </location>
</feature>
<evidence type="ECO:0000256" key="5">
    <source>
        <dbReference type="PROSITE-ProRule" id="PRU00047"/>
    </source>
</evidence>
<dbReference type="InterPro" id="IPR041588">
    <property type="entry name" value="Integrase_H2C2"/>
</dbReference>
<dbReference type="FunFam" id="2.40.110.10:FF:000004">
    <property type="entry name" value="Isovaleryl-CoA dehydrogenase, mitochondrial"/>
    <property type="match status" value="1"/>
</dbReference>
<name>A0A1I8H0P8_9PLAT</name>
<dbReference type="InterPro" id="IPR036250">
    <property type="entry name" value="AcylCo_DH-like_C"/>
</dbReference>
<evidence type="ECO:0000256" key="3">
    <source>
        <dbReference type="ARBA" id="ARBA00022630"/>
    </source>
</evidence>
<feature type="region of interest" description="Disordered" evidence="6">
    <location>
        <begin position="1005"/>
        <end position="1103"/>
    </location>
</feature>
<keyword evidence="5" id="KW-0479">Metal-binding</keyword>
<dbReference type="PROSITE" id="PS50158">
    <property type="entry name" value="ZF_CCHC"/>
    <property type="match status" value="1"/>
</dbReference>
<protein>
    <submittedName>
        <fullName evidence="10">CCHC-type domain-containing protein</fullName>
    </submittedName>
</protein>
<dbReference type="SUPFAM" id="SSF56645">
    <property type="entry name" value="Acyl-CoA dehydrogenase NM domain-like"/>
    <property type="match status" value="1"/>
</dbReference>
<dbReference type="InterPro" id="IPR037069">
    <property type="entry name" value="AcylCoA_DH/ox_N_sf"/>
</dbReference>
<keyword evidence="3" id="KW-0285">Flavoprotein</keyword>
<dbReference type="InterPro" id="IPR036869">
    <property type="entry name" value="J_dom_sf"/>
</dbReference>
<feature type="region of interest" description="Disordered" evidence="6">
    <location>
        <begin position="395"/>
        <end position="426"/>
    </location>
</feature>
<proteinExistence type="inferred from homology"/>
<dbReference type="WBParaSite" id="maker-uti_cns_0003760-snap-gene-0.3-mRNA-1">
    <property type="protein sequence ID" value="maker-uti_cns_0003760-snap-gene-0.3-mRNA-1"/>
    <property type="gene ID" value="maker-uti_cns_0003760-snap-gene-0.3"/>
</dbReference>
<evidence type="ECO:0000259" key="8">
    <source>
        <dbReference type="PROSITE" id="PS50158"/>
    </source>
</evidence>
<dbReference type="Gene3D" id="2.40.70.10">
    <property type="entry name" value="Acid Proteases"/>
    <property type="match status" value="1"/>
</dbReference>
<evidence type="ECO:0000313" key="9">
    <source>
        <dbReference type="Proteomes" id="UP000095280"/>
    </source>
</evidence>
<dbReference type="Gene3D" id="1.10.540.10">
    <property type="entry name" value="Acyl-CoA dehydrogenase/oxidase, N-terminal domain"/>
    <property type="match status" value="1"/>
</dbReference>
<dbReference type="SMART" id="SM00271">
    <property type="entry name" value="DnaJ"/>
    <property type="match status" value="1"/>
</dbReference>
<dbReference type="SUPFAM" id="SSF57756">
    <property type="entry name" value="Retrovirus zinc finger-like domains"/>
    <property type="match status" value="1"/>
</dbReference>
<dbReference type="InterPro" id="IPR013786">
    <property type="entry name" value="AcylCoA_DH/ox_N"/>
</dbReference>
<dbReference type="SUPFAM" id="SSF46565">
    <property type="entry name" value="Chaperone J-domain"/>
    <property type="match status" value="1"/>
</dbReference>
<dbReference type="InterPro" id="IPR036875">
    <property type="entry name" value="Znf_CCHC_sf"/>
</dbReference>
<comment type="cofactor">
    <cofactor evidence="1">
        <name>FAD</name>
        <dbReference type="ChEBI" id="CHEBI:57692"/>
    </cofactor>
</comment>
<dbReference type="PROSITE" id="PS50076">
    <property type="entry name" value="DNAJ_2"/>
    <property type="match status" value="1"/>
</dbReference>
<dbReference type="GO" id="GO:0006552">
    <property type="term" value="P:L-leucine catabolic process"/>
    <property type="evidence" value="ECO:0007669"/>
    <property type="project" value="TreeGrafter"/>
</dbReference>
<dbReference type="Gene3D" id="4.10.60.10">
    <property type="entry name" value="Zinc finger, CCHC-type"/>
    <property type="match status" value="1"/>
</dbReference>
<dbReference type="InterPro" id="IPR006091">
    <property type="entry name" value="Acyl-CoA_Oxase/DH_mid-dom"/>
</dbReference>
<comment type="similarity">
    <text evidence="2">Belongs to the acyl-CoA dehydrogenase family.</text>
</comment>
<evidence type="ECO:0000256" key="6">
    <source>
        <dbReference type="SAM" id="MobiDB-lite"/>
    </source>
</evidence>
<dbReference type="InterPro" id="IPR054465">
    <property type="entry name" value="Integrase_p58-like_C"/>
</dbReference>
<keyword evidence="5" id="KW-0863">Zinc-finger</keyword>
<feature type="region of interest" description="Disordered" evidence="6">
    <location>
        <begin position="96"/>
        <end position="124"/>
    </location>
</feature>
<dbReference type="InterPro" id="IPR006089">
    <property type="entry name" value="Acyl-CoA_DH_CS"/>
</dbReference>
<feature type="domain" description="J" evidence="7">
    <location>
        <begin position="1141"/>
        <end position="1204"/>
    </location>
</feature>